<dbReference type="EMBL" id="CP059399">
    <property type="protein sequence ID" value="QLY34011.1"/>
    <property type="molecule type" value="Genomic_DNA"/>
</dbReference>
<evidence type="ECO:0000313" key="6">
    <source>
        <dbReference type="EMBL" id="QLY34011.1"/>
    </source>
</evidence>
<organism evidence="6 7">
    <name type="scientific">Nocardia huaxiensis</name>
    <dbReference type="NCBI Taxonomy" id="2755382"/>
    <lineage>
        <taxon>Bacteria</taxon>
        <taxon>Bacillati</taxon>
        <taxon>Actinomycetota</taxon>
        <taxon>Actinomycetes</taxon>
        <taxon>Mycobacteriales</taxon>
        <taxon>Nocardiaceae</taxon>
        <taxon>Nocardia</taxon>
    </lineage>
</organism>
<evidence type="ECO:0000256" key="3">
    <source>
        <dbReference type="ARBA" id="ARBA00023064"/>
    </source>
</evidence>
<dbReference type="InterPro" id="IPR036291">
    <property type="entry name" value="NAD(P)-bd_dom_sf"/>
</dbReference>
<dbReference type="KEGG" id="nhu:H0264_00135"/>
<dbReference type="GO" id="GO:0050661">
    <property type="term" value="F:NADP binding"/>
    <property type="evidence" value="ECO:0007669"/>
    <property type="project" value="InterPro"/>
</dbReference>
<evidence type="ECO:0000259" key="5">
    <source>
        <dbReference type="SMART" id="SM01350"/>
    </source>
</evidence>
<accession>A0A7D6VF88</accession>
<dbReference type="SMART" id="SM01350">
    <property type="entry name" value="6PGD"/>
    <property type="match status" value="1"/>
</dbReference>
<feature type="region of interest" description="Disordered" evidence="4">
    <location>
        <begin position="159"/>
        <end position="178"/>
    </location>
</feature>
<dbReference type="InterPro" id="IPR013328">
    <property type="entry name" value="6PGD_dom2"/>
</dbReference>
<dbReference type="InterPro" id="IPR004849">
    <property type="entry name" value="6DGDH_YqeC"/>
</dbReference>
<dbReference type="AlphaFoldDB" id="A0A7D6VF88"/>
<dbReference type="InterPro" id="IPR006183">
    <property type="entry name" value="Pgluconate_DH"/>
</dbReference>
<gene>
    <name evidence="6" type="primary">gnd</name>
    <name evidence="6" type="ORF">H0264_00135</name>
</gene>
<comment type="similarity">
    <text evidence="1">Belongs to the 6-phosphogluconate dehydrogenase family.</text>
</comment>
<dbReference type="Pfam" id="PF03446">
    <property type="entry name" value="NAD_binding_2"/>
    <property type="match status" value="1"/>
</dbReference>
<dbReference type="GO" id="GO:0006098">
    <property type="term" value="P:pentose-phosphate shunt"/>
    <property type="evidence" value="ECO:0007669"/>
    <property type="project" value="InterPro"/>
</dbReference>
<proteinExistence type="inferred from homology"/>
<sequence>MQLGMIGLGRMGANIVRRIVRDGHTAVGYERHQTNIDDLAAELGDKFSGTTDLAKFVASLDAPRVVWVMIPAGATGAVIDQLADLLEPGDIIIDGGNSRYHEDIARAKTLQPKGIHYLDIGTSGGVWGLERGYCLMIGGEAAQVAHIDPLLKSIAPGVDAAPRTPGRTGEPAQSEQGYLHCGPAGAGHFVKMVHNGIEYGAMAAYAEGMNILHKANVGNQQDEEHSAEVTPLENPEFYRYDIDIPEVTEVWRRGSVVASWLLDLTAEALYADPNLDSFGGRVSDSGEGRWTLDAAIDEGVPAPVLSAALFQRFSSRGESLYADKALSAMRKAFGGHHELPQR</sequence>
<dbReference type="NCBIfam" id="NF007161">
    <property type="entry name" value="PRK09599.1"/>
    <property type="match status" value="1"/>
</dbReference>
<dbReference type="GO" id="GO:0019521">
    <property type="term" value="P:D-gluconate metabolic process"/>
    <property type="evidence" value="ECO:0007669"/>
    <property type="project" value="UniProtKB-KW"/>
</dbReference>
<name>A0A7D6VF88_9NOCA</name>
<keyword evidence="7" id="KW-1185">Reference proteome</keyword>
<dbReference type="Gene3D" id="3.40.50.720">
    <property type="entry name" value="NAD(P)-binding Rossmann-like Domain"/>
    <property type="match status" value="1"/>
</dbReference>
<dbReference type="Gene3D" id="1.10.1040.10">
    <property type="entry name" value="N-(1-d-carboxylethyl)-l-norvaline Dehydrogenase, domain 2"/>
    <property type="match status" value="1"/>
</dbReference>
<dbReference type="Pfam" id="PF00393">
    <property type="entry name" value="6PGD"/>
    <property type="match status" value="1"/>
</dbReference>
<dbReference type="NCBIfam" id="TIGR00872">
    <property type="entry name" value="gnd_rel"/>
    <property type="match status" value="1"/>
</dbReference>
<feature type="domain" description="6-phosphogluconate dehydrogenase C-terminal" evidence="5">
    <location>
        <begin position="187"/>
        <end position="341"/>
    </location>
</feature>
<dbReference type="PRINTS" id="PR00076">
    <property type="entry name" value="6PGDHDRGNASE"/>
</dbReference>
<dbReference type="SUPFAM" id="SSF51735">
    <property type="entry name" value="NAD(P)-binding Rossmann-fold domains"/>
    <property type="match status" value="1"/>
</dbReference>
<dbReference type="InterPro" id="IPR006115">
    <property type="entry name" value="6PGDH_NADP-bd"/>
</dbReference>
<evidence type="ECO:0000256" key="1">
    <source>
        <dbReference type="ARBA" id="ARBA00008419"/>
    </source>
</evidence>
<evidence type="ECO:0000256" key="2">
    <source>
        <dbReference type="ARBA" id="ARBA00023002"/>
    </source>
</evidence>
<keyword evidence="3" id="KW-0311">Gluconate utilization</keyword>
<evidence type="ECO:0000256" key="4">
    <source>
        <dbReference type="SAM" id="MobiDB-lite"/>
    </source>
</evidence>
<protein>
    <submittedName>
        <fullName evidence="6">Decarboxylating 6-phosphogluconate dehydrogenase</fullName>
    </submittedName>
</protein>
<dbReference type="Proteomes" id="UP000515512">
    <property type="component" value="Chromosome"/>
</dbReference>
<dbReference type="InterPro" id="IPR008927">
    <property type="entry name" value="6-PGluconate_DH-like_C_sf"/>
</dbReference>
<evidence type="ECO:0000313" key="7">
    <source>
        <dbReference type="Proteomes" id="UP000515512"/>
    </source>
</evidence>
<dbReference type="InterPro" id="IPR006114">
    <property type="entry name" value="6PGDH_C"/>
</dbReference>
<dbReference type="PANTHER" id="PTHR11811">
    <property type="entry name" value="6-PHOSPHOGLUCONATE DEHYDROGENASE"/>
    <property type="match status" value="1"/>
</dbReference>
<keyword evidence="2" id="KW-0560">Oxidoreductase</keyword>
<dbReference type="RefSeq" id="WP_181585175.1">
    <property type="nucleotide sequence ID" value="NZ_CP059399.1"/>
</dbReference>
<reference evidence="6 7" key="1">
    <citation type="submission" date="2020-07" db="EMBL/GenBank/DDBJ databases">
        <authorList>
            <person name="Zhuang K."/>
            <person name="Ran Y."/>
        </authorList>
    </citation>
    <scope>NUCLEOTIDE SEQUENCE [LARGE SCALE GENOMIC DNA]</scope>
    <source>
        <strain evidence="6 7">WCH-YHL-001</strain>
    </source>
</reference>
<dbReference type="GO" id="GO:0004616">
    <property type="term" value="F:phosphogluconate dehydrogenase (decarboxylating) activity"/>
    <property type="evidence" value="ECO:0007669"/>
    <property type="project" value="InterPro"/>
</dbReference>
<dbReference type="SUPFAM" id="SSF48179">
    <property type="entry name" value="6-phosphogluconate dehydrogenase C-terminal domain-like"/>
    <property type="match status" value="1"/>
</dbReference>